<sequence length="155" mass="17940">MDEPLTDNEYLLRRFPGKGGWTFAEIPEIPPDKHAWFGWVRVRGTIDDFEIRGYHLMPMGNGHLFLPVKAEIRKKIKKKEGDTVRIVLYPDDIPTEIPEELADCLKDAPGVYDAFLRLTDAEQKAAIDWIYTAKQEDTKARRIVKTIENLQKKQS</sequence>
<evidence type="ECO:0000313" key="1">
    <source>
        <dbReference type="EMBL" id="SDL76915.1"/>
    </source>
</evidence>
<organism evidence="1 2">
    <name type="scientific">Siphonobacter aquaeclarae</name>
    <dbReference type="NCBI Taxonomy" id="563176"/>
    <lineage>
        <taxon>Bacteria</taxon>
        <taxon>Pseudomonadati</taxon>
        <taxon>Bacteroidota</taxon>
        <taxon>Cytophagia</taxon>
        <taxon>Cytophagales</taxon>
        <taxon>Cytophagaceae</taxon>
        <taxon>Siphonobacter</taxon>
    </lineage>
</organism>
<proteinExistence type="predicted"/>
<reference evidence="1 2" key="1">
    <citation type="submission" date="2016-10" db="EMBL/GenBank/DDBJ databases">
        <authorList>
            <person name="de Groot N.N."/>
        </authorList>
    </citation>
    <scope>NUCLEOTIDE SEQUENCE [LARGE SCALE GENOMIC DNA]</scope>
    <source>
        <strain evidence="1 2">DSM 21668</strain>
    </source>
</reference>
<dbReference type="OrthoDB" id="8246703at2"/>
<dbReference type="Proteomes" id="UP000198901">
    <property type="component" value="Unassembled WGS sequence"/>
</dbReference>
<dbReference type="STRING" id="563176.SAMN04488090_1717"/>
<dbReference type="EMBL" id="FNGS01000003">
    <property type="protein sequence ID" value="SDL76915.1"/>
    <property type="molecule type" value="Genomic_DNA"/>
</dbReference>
<dbReference type="SUPFAM" id="SSF141694">
    <property type="entry name" value="AF2212/PG0164-like"/>
    <property type="match status" value="1"/>
</dbReference>
<evidence type="ECO:0000313" key="2">
    <source>
        <dbReference type="Proteomes" id="UP000198901"/>
    </source>
</evidence>
<dbReference type="AlphaFoldDB" id="A0A1G9MTF2"/>
<dbReference type="InterPro" id="IPR015018">
    <property type="entry name" value="DUF1905"/>
</dbReference>
<dbReference type="Pfam" id="PF08922">
    <property type="entry name" value="DUF1905"/>
    <property type="match status" value="1"/>
</dbReference>
<keyword evidence="2" id="KW-1185">Reference proteome</keyword>
<accession>A0A1G9MTF2</accession>
<protein>
    <submittedName>
        <fullName evidence="1">Bacteriocin-protection, YdeI or OmpD-Associated</fullName>
    </submittedName>
</protein>
<dbReference type="Gene3D" id="2.40.30.100">
    <property type="entry name" value="AF2212/PG0164-like"/>
    <property type="match status" value="1"/>
</dbReference>
<dbReference type="Pfam" id="PF13376">
    <property type="entry name" value="OmdA"/>
    <property type="match status" value="1"/>
</dbReference>
<gene>
    <name evidence="1" type="ORF">SAMN04488090_1717</name>
</gene>
<dbReference type="RefSeq" id="WP_093200470.1">
    <property type="nucleotide sequence ID" value="NZ_FNGS01000003.1"/>
</dbReference>
<name>A0A1G9MTF2_9BACT</name>
<dbReference type="InterPro" id="IPR037079">
    <property type="entry name" value="AF2212/PG0164-like_sf"/>
</dbReference>